<evidence type="ECO:0000259" key="9">
    <source>
        <dbReference type="Pfam" id="PF00483"/>
    </source>
</evidence>
<dbReference type="InterPro" id="IPR029044">
    <property type="entry name" value="Nucleotide-diphossugar_trans"/>
</dbReference>
<dbReference type="Gene3D" id="3.90.550.10">
    <property type="entry name" value="Spore Coat Polysaccharide Biosynthesis Protein SpsA, Chain A"/>
    <property type="match status" value="1"/>
</dbReference>
<evidence type="ECO:0000256" key="3">
    <source>
        <dbReference type="ARBA" id="ARBA00022679"/>
    </source>
</evidence>
<dbReference type="CDD" id="cd02509">
    <property type="entry name" value="GDP-M1P_Guanylyltransferase"/>
    <property type="match status" value="1"/>
</dbReference>
<dbReference type="GO" id="GO:0005525">
    <property type="term" value="F:GTP binding"/>
    <property type="evidence" value="ECO:0007669"/>
    <property type="project" value="UniProtKB-KW"/>
</dbReference>
<protein>
    <recommendedName>
        <fullName evidence="2">mannose-1-phosphate guanylyltransferase</fullName>
        <ecNumber evidence="2">2.7.7.13</ecNumber>
    </recommendedName>
</protein>
<dbReference type="InterPro" id="IPR049577">
    <property type="entry name" value="GMPP_N"/>
</dbReference>
<keyword evidence="3" id="KW-0808">Transferase</keyword>
<dbReference type="GO" id="GO:0004475">
    <property type="term" value="F:mannose-1-phosphate guanylyltransferase (GTP) activity"/>
    <property type="evidence" value="ECO:0007669"/>
    <property type="project" value="UniProtKB-EC"/>
</dbReference>
<dbReference type="InterPro" id="IPR051161">
    <property type="entry name" value="Mannose-6P_isomerase_type2"/>
</dbReference>
<dbReference type="FunFam" id="3.90.550.10:FF:000046">
    <property type="entry name" value="Mannose-1-phosphate guanylyltransferase (GDP)"/>
    <property type="match status" value="1"/>
</dbReference>
<evidence type="ECO:0000256" key="6">
    <source>
        <dbReference type="ARBA" id="ARBA00023134"/>
    </source>
</evidence>
<feature type="domain" description="Mannose-6-phosphate isomerase type II C-terminal" evidence="10">
    <location>
        <begin position="355"/>
        <end position="469"/>
    </location>
</feature>
<evidence type="ECO:0000256" key="8">
    <source>
        <dbReference type="RuleBase" id="RU004190"/>
    </source>
</evidence>
<dbReference type="InterPro" id="IPR005835">
    <property type="entry name" value="NTP_transferase_dom"/>
</dbReference>
<feature type="domain" description="MannoseP isomerase/GMP-like beta-helix" evidence="11">
    <location>
        <begin position="303"/>
        <end position="351"/>
    </location>
</feature>
<evidence type="ECO:0000256" key="5">
    <source>
        <dbReference type="ARBA" id="ARBA00022741"/>
    </source>
</evidence>
<dbReference type="Pfam" id="PF01050">
    <property type="entry name" value="MannoseP_isomer"/>
    <property type="match status" value="1"/>
</dbReference>
<gene>
    <name evidence="12" type="ORF">N47_G34800</name>
</gene>
<dbReference type="FunFam" id="2.60.120.10:FF:000032">
    <property type="entry name" value="Mannose-1-phosphate guanylyltransferase/mannose-6-phosphate isomerase"/>
    <property type="match status" value="1"/>
</dbReference>
<dbReference type="GO" id="GO:0009298">
    <property type="term" value="P:GDP-mannose biosynthetic process"/>
    <property type="evidence" value="ECO:0007669"/>
    <property type="project" value="TreeGrafter"/>
</dbReference>
<dbReference type="NCBIfam" id="TIGR01479">
    <property type="entry name" value="GMP_PMI"/>
    <property type="match status" value="1"/>
</dbReference>
<dbReference type="Pfam" id="PF22640">
    <property type="entry name" value="ManC_GMP_beta-helix"/>
    <property type="match status" value="1"/>
</dbReference>
<keyword evidence="5" id="KW-0547">Nucleotide-binding</keyword>
<dbReference type="InterPro" id="IPR006375">
    <property type="entry name" value="Man1P_GuaTrfase/Man6P_Isoase"/>
</dbReference>
<evidence type="ECO:0000256" key="2">
    <source>
        <dbReference type="ARBA" id="ARBA00012387"/>
    </source>
</evidence>
<dbReference type="Gene3D" id="2.60.120.10">
    <property type="entry name" value="Jelly Rolls"/>
    <property type="match status" value="1"/>
</dbReference>
<dbReference type="PANTHER" id="PTHR46390:SF1">
    <property type="entry name" value="MANNOSE-1-PHOSPHATE GUANYLYLTRANSFERASE"/>
    <property type="match status" value="1"/>
</dbReference>
<keyword evidence="4" id="KW-0548">Nucleotidyltransferase</keyword>
<feature type="domain" description="Nucleotidyl transferase" evidence="9">
    <location>
        <begin position="4"/>
        <end position="289"/>
    </location>
</feature>
<evidence type="ECO:0000259" key="11">
    <source>
        <dbReference type="Pfam" id="PF22640"/>
    </source>
</evidence>
<reference evidence="12" key="1">
    <citation type="journal article" date="2011" name="Environ. Microbiol.">
        <title>Genomic insights into the metabolic potential of the polycyclic aromatic hydrocarbon degrading sulfate-reducing Deltaproteobacterium N47.</title>
        <authorList>
            <person name="Bergmann F."/>
            <person name="Selesi D."/>
            <person name="Weinmaier T."/>
            <person name="Tischler P."/>
            <person name="Rattei T."/>
            <person name="Meckenstock R.U."/>
        </authorList>
    </citation>
    <scope>NUCLEOTIDE SEQUENCE</scope>
</reference>
<evidence type="ECO:0000313" key="12">
    <source>
        <dbReference type="EMBL" id="CBX28156.1"/>
    </source>
</evidence>
<accession>E1YC62</accession>
<dbReference type="EC" id="2.7.7.13" evidence="2"/>
<dbReference type="InterPro" id="IPR054566">
    <property type="entry name" value="ManC/GMP-like_b-helix"/>
</dbReference>
<evidence type="ECO:0000256" key="1">
    <source>
        <dbReference type="ARBA" id="ARBA00006115"/>
    </source>
</evidence>
<comment type="similarity">
    <text evidence="1 8">Belongs to the mannose-6-phosphate isomerase type 2 family.</text>
</comment>
<dbReference type="SUPFAM" id="SSF51182">
    <property type="entry name" value="RmlC-like cupins"/>
    <property type="match status" value="1"/>
</dbReference>
<dbReference type="GO" id="GO:0000271">
    <property type="term" value="P:polysaccharide biosynthetic process"/>
    <property type="evidence" value="ECO:0007669"/>
    <property type="project" value="InterPro"/>
</dbReference>
<dbReference type="InterPro" id="IPR001538">
    <property type="entry name" value="Man6P_isomerase-2_C"/>
</dbReference>
<dbReference type="SUPFAM" id="SSF53448">
    <property type="entry name" value="Nucleotide-diphospho-sugar transferases"/>
    <property type="match status" value="1"/>
</dbReference>
<dbReference type="InterPro" id="IPR014710">
    <property type="entry name" value="RmlC-like_jellyroll"/>
</dbReference>
<dbReference type="Pfam" id="PF00483">
    <property type="entry name" value="NTP_transferase"/>
    <property type="match status" value="1"/>
</dbReference>
<dbReference type="CDD" id="cd02213">
    <property type="entry name" value="cupin_PMI_typeII_C"/>
    <property type="match status" value="1"/>
</dbReference>
<evidence type="ECO:0000259" key="10">
    <source>
        <dbReference type="Pfam" id="PF01050"/>
    </source>
</evidence>
<dbReference type="PANTHER" id="PTHR46390">
    <property type="entry name" value="MANNOSE-1-PHOSPHATE GUANYLYLTRANSFERASE"/>
    <property type="match status" value="1"/>
</dbReference>
<organism evidence="12">
    <name type="scientific">uncultured Desulfobacterium sp</name>
    <dbReference type="NCBI Taxonomy" id="201089"/>
    <lineage>
        <taxon>Bacteria</taxon>
        <taxon>Pseudomonadati</taxon>
        <taxon>Thermodesulfobacteriota</taxon>
        <taxon>Desulfobacteria</taxon>
        <taxon>Desulfobacterales</taxon>
        <taxon>Desulfobacteriaceae</taxon>
        <taxon>Desulfobacterium</taxon>
        <taxon>environmental samples</taxon>
    </lineage>
</organism>
<proteinExistence type="inferred from homology"/>
<dbReference type="AlphaFoldDB" id="E1YC62"/>
<dbReference type="InterPro" id="IPR011051">
    <property type="entry name" value="RmlC_Cupin_sf"/>
</dbReference>
<dbReference type="EMBL" id="FR695868">
    <property type="protein sequence ID" value="CBX28156.1"/>
    <property type="molecule type" value="Genomic_DNA"/>
</dbReference>
<name>E1YC62_9BACT</name>
<evidence type="ECO:0000256" key="4">
    <source>
        <dbReference type="ARBA" id="ARBA00022695"/>
    </source>
</evidence>
<evidence type="ECO:0000256" key="7">
    <source>
        <dbReference type="ARBA" id="ARBA00047343"/>
    </source>
</evidence>
<comment type="catalytic activity">
    <reaction evidence="7">
        <text>alpha-D-mannose 1-phosphate + GTP + H(+) = GDP-alpha-D-mannose + diphosphate</text>
        <dbReference type="Rhea" id="RHEA:15229"/>
        <dbReference type="ChEBI" id="CHEBI:15378"/>
        <dbReference type="ChEBI" id="CHEBI:33019"/>
        <dbReference type="ChEBI" id="CHEBI:37565"/>
        <dbReference type="ChEBI" id="CHEBI:57527"/>
        <dbReference type="ChEBI" id="CHEBI:58409"/>
        <dbReference type="EC" id="2.7.7.13"/>
    </reaction>
</comment>
<sequence>MIIPVILAGGSGTRLWPLSRQLYPKQFLNLSGGNTLFQETVLRLKNMGLPEPPIVVCNEEHRFIVAEQLQLINVSANTILLEPAVRNTAPALAVSAIKAVKDGNDPVLLALPSDHFIGDLKSFKQAIQEGAEFAAQNHLVTFGVVPVAPETGYGYIRKGQPLTSKANMPAVWQIDRFVEKPDLALAEEYLASGKYLWNSGIFMFKASKLIEEMQTFAPAIMDACKAAVEKGRNDLDFYRLDIESFAACPGDSIDYAIMEKTSCGVIIALESDWNDLGSWEALWQVGEKDVNNNVLYGDISLQDVTNSFVHASSRLVTAIGLDNHVIVETKDAVFISPRDRVQQIKAVVENLSKDNRSEVITHKTVYRPWGSYTNVEESDCFQVKRITVKPKAKLSLQKHYHRAEHWVVVKGTALVTKGEERFILKEDQSTYISIGTVHRLENPGKIPLELIEIQSGRYLQEDDIERMDDIYGRTEKNKGRTPL</sequence>
<keyword evidence="6" id="KW-0342">GTP-binding</keyword>